<feature type="compositionally biased region" description="Basic and acidic residues" evidence="1">
    <location>
        <begin position="520"/>
        <end position="532"/>
    </location>
</feature>
<evidence type="ECO:0000313" key="3">
    <source>
        <dbReference type="Proteomes" id="UP001151760"/>
    </source>
</evidence>
<gene>
    <name evidence="2" type="ORF">Tco_0910044</name>
</gene>
<keyword evidence="3" id="KW-1185">Reference proteome</keyword>
<protein>
    <submittedName>
        <fullName evidence="2">Uncharacterized protein</fullName>
    </submittedName>
</protein>
<evidence type="ECO:0000256" key="1">
    <source>
        <dbReference type="SAM" id="MobiDB-lite"/>
    </source>
</evidence>
<accession>A0ABQ5CYY2</accession>
<dbReference type="EMBL" id="BQNB010014570">
    <property type="protein sequence ID" value="GJT29769.1"/>
    <property type="molecule type" value="Genomic_DNA"/>
</dbReference>
<name>A0ABQ5CYY2_9ASTR</name>
<feature type="compositionally biased region" description="Basic residues" evidence="1">
    <location>
        <begin position="508"/>
        <end position="519"/>
    </location>
</feature>
<proteinExistence type="predicted"/>
<feature type="region of interest" description="Disordered" evidence="1">
    <location>
        <begin position="101"/>
        <end position="161"/>
    </location>
</feature>
<dbReference type="Proteomes" id="UP001151760">
    <property type="component" value="Unassembled WGS sequence"/>
</dbReference>
<feature type="region of interest" description="Disordered" evidence="1">
    <location>
        <begin position="176"/>
        <end position="259"/>
    </location>
</feature>
<reference evidence="2" key="2">
    <citation type="submission" date="2022-01" db="EMBL/GenBank/DDBJ databases">
        <authorList>
            <person name="Yamashiro T."/>
            <person name="Shiraishi A."/>
            <person name="Satake H."/>
            <person name="Nakayama K."/>
        </authorList>
    </citation>
    <scope>NUCLEOTIDE SEQUENCE</scope>
</reference>
<feature type="compositionally biased region" description="Basic and acidic residues" evidence="1">
    <location>
        <begin position="551"/>
        <end position="581"/>
    </location>
</feature>
<reference evidence="2" key="1">
    <citation type="journal article" date="2022" name="Int. J. Mol. Sci.">
        <title>Draft Genome of Tanacetum Coccineum: Genomic Comparison of Closely Related Tanacetum-Family Plants.</title>
        <authorList>
            <person name="Yamashiro T."/>
            <person name="Shiraishi A."/>
            <person name="Nakayama K."/>
            <person name="Satake H."/>
        </authorList>
    </citation>
    <scope>NUCLEOTIDE SEQUENCE</scope>
</reference>
<feature type="compositionally biased region" description="Basic and acidic residues" evidence="1">
    <location>
        <begin position="240"/>
        <end position="249"/>
    </location>
</feature>
<feature type="compositionally biased region" description="Basic and acidic residues" evidence="1">
    <location>
        <begin position="491"/>
        <end position="502"/>
    </location>
</feature>
<comment type="caution">
    <text evidence="2">The sequence shown here is derived from an EMBL/GenBank/DDBJ whole genome shotgun (WGS) entry which is preliminary data.</text>
</comment>
<feature type="compositionally biased region" description="Acidic residues" evidence="1">
    <location>
        <begin position="199"/>
        <end position="239"/>
    </location>
</feature>
<evidence type="ECO:0000313" key="2">
    <source>
        <dbReference type="EMBL" id="GJT29769.1"/>
    </source>
</evidence>
<sequence>MTHTEKHCDDALVAPADRLESGRCSVEDSQKSFLAHLYASTTIDNCWATVSVHKSSIRFTINKKKVSLDYQSISRRNKMFWHTARDDTMFTAMRCISRHEDTQRSKLHKSKYVHKRKTDYDDTSLKQKPVQATKGTRLKTKAKVAKSDRKKQPAKMPNAKGLDVLSKVIELTLSQRVLGDNGKEDEDDENNSEDKSDGNDDDGNQEGDDTNDNDEETNKEEEEKIDDEETMDEEEDDEVTKELYDDQAPKSENPSPADNEIASLMETSTRHAMAIPEITSSFTITIPPPPPFFNPLPQQATPTLTPITSEATTLFPSLPDFSSVFRFNNRVTNLEKDLSEIKQVDSYAQALSSIRAIVDRYIDNKLREAINKAIQADNLDCRQEAQYERNAYIELVDTSMRAIIKEEKNVTELLEAAVLTRSSSHPKSTYEAVASLSKFELTKILLDKMEESKSHLGADYKKKLYDVLVESYNTDKDLFNTYGEVFTLKRSRDDNDKDRDPSDGSNRGTKKGNQAKKLKHPEIQEEPSHIVDDSGVQQDQEFDTGNNDEQPADKEVTKNDWFKKPERPPTPDSDWNKRQLVDSRPPQT</sequence>
<feature type="compositionally biased region" description="Basic residues" evidence="1">
    <location>
        <begin position="105"/>
        <end position="117"/>
    </location>
</feature>
<feature type="region of interest" description="Disordered" evidence="1">
    <location>
        <begin position="491"/>
        <end position="588"/>
    </location>
</feature>
<feature type="compositionally biased region" description="Polar residues" evidence="1">
    <location>
        <begin position="535"/>
        <end position="549"/>
    </location>
</feature>
<organism evidence="2 3">
    <name type="scientific">Tanacetum coccineum</name>
    <dbReference type="NCBI Taxonomy" id="301880"/>
    <lineage>
        <taxon>Eukaryota</taxon>
        <taxon>Viridiplantae</taxon>
        <taxon>Streptophyta</taxon>
        <taxon>Embryophyta</taxon>
        <taxon>Tracheophyta</taxon>
        <taxon>Spermatophyta</taxon>
        <taxon>Magnoliopsida</taxon>
        <taxon>eudicotyledons</taxon>
        <taxon>Gunneridae</taxon>
        <taxon>Pentapetalae</taxon>
        <taxon>asterids</taxon>
        <taxon>campanulids</taxon>
        <taxon>Asterales</taxon>
        <taxon>Asteraceae</taxon>
        <taxon>Asteroideae</taxon>
        <taxon>Anthemideae</taxon>
        <taxon>Anthemidinae</taxon>
        <taxon>Tanacetum</taxon>
    </lineage>
</organism>